<evidence type="ECO:0000256" key="5">
    <source>
        <dbReference type="SAM" id="Phobius"/>
    </source>
</evidence>
<dbReference type="GO" id="GO:0071944">
    <property type="term" value="C:cell periphery"/>
    <property type="evidence" value="ECO:0007669"/>
    <property type="project" value="UniProtKB-ARBA"/>
</dbReference>
<keyword evidence="5" id="KW-0472">Membrane</keyword>
<dbReference type="PROSITE" id="PS50853">
    <property type="entry name" value="FN3"/>
    <property type="match status" value="1"/>
</dbReference>
<keyword evidence="1" id="KW-0433">Leucine-rich repeat</keyword>
<dbReference type="InterPro" id="IPR013783">
    <property type="entry name" value="Ig-like_fold"/>
</dbReference>
<proteinExistence type="predicted"/>
<dbReference type="InterPro" id="IPR036116">
    <property type="entry name" value="FN3_sf"/>
</dbReference>
<dbReference type="eggNOG" id="KOG0619">
    <property type="taxonomic scope" value="Eukaryota"/>
</dbReference>
<reference evidence="7 8" key="1">
    <citation type="journal article" date="2014" name="Nat. Commun.">
        <title>Molecular traces of alternative social organization in a termite genome.</title>
        <authorList>
            <person name="Terrapon N."/>
            <person name="Li C."/>
            <person name="Robertson H.M."/>
            <person name="Ji L."/>
            <person name="Meng X."/>
            <person name="Booth W."/>
            <person name="Chen Z."/>
            <person name="Childers C.P."/>
            <person name="Glastad K.M."/>
            <person name="Gokhale K."/>
            <person name="Gowin J."/>
            <person name="Gronenberg W."/>
            <person name="Hermansen R.A."/>
            <person name="Hu H."/>
            <person name="Hunt B.G."/>
            <person name="Huylmans A.K."/>
            <person name="Khalil S.M."/>
            <person name="Mitchell R.D."/>
            <person name="Munoz-Torres M.C."/>
            <person name="Mustard J.A."/>
            <person name="Pan H."/>
            <person name="Reese J.T."/>
            <person name="Scharf M.E."/>
            <person name="Sun F."/>
            <person name="Vogel H."/>
            <person name="Xiao J."/>
            <person name="Yang W."/>
            <person name="Yang Z."/>
            <person name="Yang Z."/>
            <person name="Zhou J."/>
            <person name="Zhu J."/>
            <person name="Brent C.S."/>
            <person name="Elsik C.G."/>
            <person name="Goodisman M.A."/>
            <person name="Liberles D.A."/>
            <person name="Roe R.M."/>
            <person name="Vargo E.L."/>
            <person name="Vilcinskas A."/>
            <person name="Wang J."/>
            <person name="Bornberg-Bauer E."/>
            <person name="Korb J."/>
            <person name="Zhang G."/>
            <person name="Liebig J."/>
        </authorList>
    </citation>
    <scope>NUCLEOTIDE SEQUENCE [LARGE SCALE GENOMIC DNA]</scope>
    <source>
        <tissue evidence="7">Whole organism</tissue>
    </source>
</reference>
<dbReference type="Pfam" id="PF00041">
    <property type="entry name" value="fn3"/>
    <property type="match status" value="1"/>
</dbReference>
<dbReference type="SUPFAM" id="SSF49265">
    <property type="entry name" value="Fibronectin type III"/>
    <property type="match status" value="1"/>
</dbReference>
<dbReference type="SMART" id="SM00365">
    <property type="entry name" value="LRR_SD22"/>
    <property type="match status" value="7"/>
</dbReference>
<dbReference type="EMBL" id="KK852874">
    <property type="protein sequence ID" value="KDR14538.1"/>
    <property type="molecule type" value="Genomic_DNA"/>
</dbReference>
<dbReference type="SMART" id="SM00369">
    <property type="entry name" value="LRR_TYP"/>
    <property type="match status" value="19"/>
</dbReference>
<keyword evidence="5" id="KW-0812">Transmembrane</keyword>
<evidence type="ECO:0000259" key="6">
    <source>
        <dbReference type="PROSITE" id="PS50853"/>
    </source>
</evidence>
<evidence type="ECO:0000256" key="3">
    <source>
        <dbReference type="ARBA" id="ARBA00022737"/>
    </source>
</evidence>
<dbReference type="CDD" id="cd00063">
    <property type="entry name" value="FN3"/>
    <property type="match status" value="1"/>
</dbReference>
<name>A0A067QYH8_ZOONE</name>
<dbReference type="InterPro" id="IPR001611">
    <property type="entry name" value="Leu-rich_rpt"/>
</dbReference>
<gene>
    <name evidence="7" type="ORF">L798_11696</name>
</gene>
<organism evidence="7 8">
    <name type="scientific">Zootermopsis nevadensis</name>
    <name type="common">Dampwood termite</name>
    <dbReference type="NCBI Taxonomy" id="136037"/>
    <lineage>
        <taxon>Eukaryota</taxon>
        <taxon>Metazoa</taxon>
        <taxon>Ecdysozoa</taxon>
        <taxon>Arthropoda</taxon>
        <taxon>Hexapoda</taxon>
        <taxon>Insecta</taxon>
        <taxon>Pterygota</taxon>
        <taxon>Neoptera</taxon>
        <taxon>Polyneoptera</taxon>
        <taxon>Dictyoptera</taxon>
        <taxon>Blattodea</taxon>
        <taxon>Blattoidea</taxon>
        <taxon>Termitoidae</taxon>
        <taxon>Termopsidae</taxon>
        <taxon>Zootermopsis</taxon>
    </lineage>
</organism>
<keyword evidence="2" id="KW-0732">Signal</keyword>
<dbReference type="Gene3D" id="2.60.40.10">
    <property type="entry name" value="Immunoglobulins"/>
    <property type="match status" value="1"/>
</dbReference>
<dbReference type="Pfam" id="PF23598">
    <property type="entry name" value="LRR_14"/>
    <property type="match status" value="1"/>
</dbReference>
<dbReference type="InParanoid" id="A0A067QYH8"/>
<dbReference type="PROSITE" id="PS51450">
    <property type="entry name" value="LRR"/>
    <property type="match status" value="5"/>
</dbReference>
<evidence type="ECO:0000256" key="4">
    <source>
        <dbReference type="ARBA" id="ARBA00023157"/>
    </source>
</evidence>
<evidence type="ECO:0000256" key="1">
    <source>
        <dbReference type="ARBA" id="ARBA00022614"/>
    </source>
</evidence>
<dbReference type="InterPro" id="IPR055414">
    <property type="entry name" value="LRR_R13L4/SHOC2-like"/>
</dbReference>
<keyword evidence="7" id="KW-0675">Receptor</keyword>
<dbReference type="Gene3D" id="3.80.10.10">
    <property type="entry name" value="Ribonuclease Inhibitor"/>
    <property type="match status" value="5"/>
</dbReference>
<dbReference type="InterPro" id="IPR050333">
    <property type="entry name" value="SLRP"/>
</dbReference>
<dbReference type="SMART" id="SM00082">
    <property type="entry name" value="LRRCT"/>
    <property type="match status" value="1"/>
</dbReference>
<keyword evidence="4" id="KW-1015">Disulfide bond</keyword>
<dbReference type="OMA" id="NPICPCY"/>
<dbReference type="Proteomes" id="UP000027135">
    <property type="component" value="Unassembled WGS sequence"/>
</dbReference>
<dbReference type="SUPFAM" id="SSF52058">
    <property type="entry name" value="L domain-like"/>
    <property type="match status" value="1"/>
</dbReference>
<keyword evidence="8" id="KW-1185">Reference proteome</keyword>
<feature type="domain" description="Fibronectin type-III" evidence="6">
    <location>
        <begin position="610"/>
        <end position="704"/>
    </location>
</feature>
<sequence length="800" mass="89526">MWLGHNRLTRVDRALFSDLLLIQRVYLTNNSISHIEDRAFEPMQALKFLDLSLNRLSRVSGHTFADLHELEELYLAGNGLQTIEPRALTSLKKLRTLDLSDNSLAILHDSIFQEGLPIRLLNLRNCSVSRVDSGAFRGLNNLNELNLEHNRLTAGSLRQLDIPGLRVLHISGNNLSAVQSNALEGLPSLQFLTLNNAHISKLPRALLNANKDLAHLELCDNRLKQLGRDVFASLKGLRELRLARNSFLEVPYSSLGNLTSLEVFTMSGNLLTGVDVSRLSGLIRLRELDLSRNTISSLSGFASANLSQLSSVDLSRNSLAALPANFFHLSTSLRRLDLARNKFRQIPTAALNLPGLGWLNLTGNPLSRIHDLSSVRLYPSMQEIHISGTNLTIVTSKDFEAFPALLHLFLDVNRISRVSPGAFRSLPNLLTLDLGVNELELLPQERLQGLSRLRLLNLTHNRLKELEEYPQDLKSLQILDLSFNQVTRVGKWTFRHLENLAELHLYGNWISTVASDAFRPLKKLRVLDLSRNYLEKLPLSAFRPLETQIRSLRTEENPLHCGCDSQELWEWLRDHQKLVGVTTRGLRCEHPPELRGLPFLDLEPPRFCSTPLILKLAIQDIQPFSVIVSWQSRNHSGLHGYRVAYHALDRNDAVRGKLLERGSRTVKLGKLSPDTLYLICVVGLGNWATGGNMTHPLLSDSASTRCTEVRTLEAASVGEGLPEGGSILTRRLGLIVGSCMGFVVFIVLVSVLGYLKLKKQRASSKRDQPLPQEYISYRHFSIQSGDHAQTVNIGTTSLTS</sequence>
<dbReference type="AlphaFoldDB" id="A0A067QYH8"/>
<dbReference type="PANTHER" id="PTHR45712">
    <property type="entry name" value="AGAP008170-PA"/>
    <property type="match status" value="1"/>
</dbReference>
<feature type="transmembrane region" description="Helical" evidence="5">
    <location>
        <begin position="732"/>
        <end position="755"/>
    </location>
</feature>
<dbReference type="InterPro" id="IPR003961">
    <property type="entry name" value="FN3_dom"/>
</dbReference>
<protein>
    <submittedName>
        <fullName evidence="7">Toll-like receptor 3</fullName>
    </submittedName>
</protein>
<evidence type="ECO:0000256" key="2">
    <source>
        <dbReference type="ARBA" id="ARBA00022729"/>
    </source>
</evidence>
<accession>A0A067QYH8</accession>
<dbReference type="InterPro" id="IPR032675">
    <property type="entry name" value="LRR_dom_sf"/>
</dbReference>
<evidence type="ECO:0000313" key="7">
    <source>
        <dbReference type="EMBL" id="KDR14538.1"/>
    </source>
</evidence>
<evidence type="ECO:0000313" key="8">
    <source>
        <dbReference type="Proteomes" id="UP000027135"/>
    </source>
</evidence>
<dbReference type="InterPro" id="IPR003591">
    <property type="entry name" value="Leu-rich_rpt_typical-subtyp"/>
</dbReference>
<dbReference type="SUPFAM" id="SSF52047">
    <property type="entry name" value="RNI-like"/>
    <property type="match status" value="1"/>
</dbReference>
<dbReference type="InterPro" id="IPR000483">
    <property type="entry name" value="Cys-rich_flank_reg_C"/>
</dbReference>
<keyword evidence="5" id="KW-1133">Transmembrane helix</keyword>
<dbReference type="PRINTS" id="PR00019">
    <property type="entry name" value="LEURICHRPT"/>
</dbReference>
<dbReference type="PANTHER" id="PTHR45712:SF22">
    <property type="entry name" value="INSULIN-LIKE GROWTH FACTOR-BINDING PROTEIN COMPLEX ACID LABILE SUBUNIT"/>
    <property type="match status" value="1"/>
</dbReference>
<dbReference type="Pfam" id="PF13855">
    <property type="entry name" value="LRR_8"/>
    <property type="match status" value="3"/>
</dbReference>
<keyword evidence="3" id="KW-0677">Repeat</keyword>
<dbReference type="STRING" id="136037.A0A067QYH8"/>